<accession>A0A0P0WBW8</accession>
<gene>
    <name evidence="2" type="ordered locus">Os04g0490866</name>
    <name evidence="2" type="ORF">OSNPB_040490866</name>
</gene>
<dbReference type="Gramene" id="Os04t0490866-00">
    <property type="protein sequence ID" value="Os04t0490866-00"/>
    <property type="gene ID" value="Os04g0490866"/>
</dbReference>
<name>A0A0P0WBW8_ORYSJ</name>
<feature type="compositionally biased region" description="Basic and acidic residues" evidence="1">
    <location>
        <begin position="170"/>
        <end position="182"/>
    </location>
</feature>
<feature type="compositionally biased region" description="Basic and acidic residues" evidence="1">
    <location>
        <begin position="1"/>
        <end position="34"/>
    </location>
</feature>
<dbReference type="InParanoid" id="A0A0P0WBW8"/>
<reference evidence="3" key="1">
    <citation type="journal article" date="2005" name="Nature">
        <title>The map-based sequence of the rice genome.</title>
        <authorList>
            <consortium name="International rice genome sequencing project (IRGSP)"/>
            <person name="Matsumoto T."/>
            <person name="Wu J."/>
            <person name="Kanamori H."/>
            <person name="Katayose Y."/>
            <person name="Fujisawa M."/>
            <person name="Namiki N."/>
            <person name="Mizuno H."/>
            <person name="Yamamoto K."/>
            <person name="Antonio B.A."/>
            <person name="Baba T."/>
            <person name="Sakata K."/>
            <person name="Nagamura Y."/>
            <person name="Aoki H."/>
            <person name="Arikawa K."/>
            <person name="Arita K."/>
            <person name="Bito T."/>
            <person name="Chiden Y."/>
            <person name="Fujitsuka N."/>
            <person name="Fukunaka R."/>
            <person name="Hamada M."/>
            <person name="Harada C."/>
            <person name="Hayashi A."/>
            <person name="Hijishita S."/>
            <person name="Honda M."/>
            <person name="Hosokawa S."/>
            <person name="Ichikawa Y."/>
            <person name="Idonuma A."/>
            <person name="Iijima M."/>
            <person name="Ikeda M."/>
            <person name="Ikeno M."/>
            <person name="Ito K."/>
            <person name="Ito S."/>
            <person name="Ito T."/>
            <person name="Ito Y."/>
            <person name="Ito Y."/>
            <person name="Iwabuchi A."/>
            <person name="Kamiya K."/>
            <person name="Karasawa W."/>
            <person name="Kurita K."/>
            <person name="Katagiri S."/>
            <person name="Kikuta A."/>
            <person name="Kobayashi H."/>
            <person name="Kobayashi N."/>
            <person name="Machita K."/>
            <person name="Maehara T."/>
            <person name="Masukawa M."/>
            <person name="Mizubayashi T."/>
            <person name="Mukai Y."/>
            <person name="Nagasaki H."/>
            <person name="Nagata Y."/>
            <person name="Naito S."/>
            <person name="Nakashima M."/>
            <person name="Nakama Y."/>
            <person name="Nakamichi Y."/>
            <person name="Nakamura M."/>
            <person name="Meguro A."/>
            <person name="Negishi M."/>
            <person name="Ohta I."/>
            <person name="Ohta T."/>
            <person name="Okamoto M."/>
            <person name="Ono N."/>
            <person name="Saji S."/>
            <person name="Sakaguchi M."/>
            <person name="Sakai K."/>
            <person name="Shibata M."/>
            <person name="Shimokawa T."/>
            <person name="Song J."/>
            <person name="Takazaki Y."/>
            <person name="Terasawa K."/>
            <person name="Tsugane M."/>
            <person name="Tsuji K."/>
            <person name="Ueda S."/>
            <person name="Waki K."/>
            <person name="Yamagata H."/>
            <person name="Yamamoto M."/>
            <person name="Yamamoto S."/>
            <person name="Yamane H."/>
            <person name="Yoshiki S."/>
            <person name="Yoshihara R."/>
            <person name="Yukawa K."/>
            <person name="Zhong H."/>
            <person name="Yano M."/>
            <person name="Yuan Q."/>
            <person name="Ouyang S."/>
            <person name="Liu J."/>
            <person name="Jones K.M."/>
            <person name="Gansberger K."/>
            <person name="Moffat K."/>
            <person name="Hill J."/>
            <person name="Bera J."/>
            <person name="Fadrosh D."/>
            <person name="Jin S."/>
            <person name="Johri S."/>
            <person name="Kim M."/>
            <person name="Overton L."/>
            <person name="Reardon M."/>
            <person name="Tsitrin T."/>
            <person name="Vuong H."/>
            <person name="Weaver B."/>
            <person name="Ciecko A."/>
            <person name="Tallon L."/>
            <person name="Jackson J."/>
            <person name="Pai G."/>
            <person name="Aken S.V."/>
            <person name="Utterback T."/>
            <person name="Reidmuller S."/>
            <person name="Feldblyum T."/>
            <person name="Hsiao J."/>
            <person name="Zismann V."/>
            <person name="Iobst S."/>
            <person name="de Vazeille A.R."/>
            <person name="Buell C.R."/>
            <person name="Ying K."/>
            <person name="Li Y."/>
            <person name="Lu T."/>
            <person name="Huang Y."/>
            <person name="Zhao Q."/>
            <person name="Feng Q."/>
            <person name="Zhang L."/>
            <person name="Zhu J."/>
            <person name="Weng Q."/>
            <person name="Mu J."/>
            <person name="Lu Y."/>
            <person name="Fan D."/>
            <person name="Liu Y."/>
            <person name="Guan J."/>
            <person name="Zhang Y."/>
            <person name="Yu S."/>
            <person name="Liu X."/>
            <person name="Zhang Y."/>
            <person name="Hong G."/>
            <person name="Han B."/>
            <person name="Choisne N."/>
            <person name="Demange N."/>
            <person name="Orjeda G."/>
            <person name="Samain S."/>
            <person name="Cattolico L."/>
            <person name="Pelletier E."/>
            <person name="Couloux A."/>
            <person name="Segurens B."/>
            <person name="Wincker P."/>
            <person name="D'Hont A."/>
            <person name="Scarpelli C."/>
            <person name="Weissenbach J."/>
            <person name="Salanoubat M."/>
            <person name="Quetier F."/>
            <person name="Yu Y."/>
            <person name="Kim H.R."/>
            <person name="Rambo T."/>
            <person name="Currie J."/>
            <person name="Collura K."/>
            <person name="Luo M."/>
            <person name="Yang T."/>
            <person name="Ammiraju J.S.S."/>
            <person name="Engler F."/>
            <person name="Soderlund C."/>
            <person name="Wing R.A."/>
            <person name="Palmer L.E."/>
            <person name="de la Bastide M."/>
            <person name="Spiegel L."/>
            <person name="Nascimento L."/>
            <person name="Zutavern T."/>
            <person name="O'Shaughnessy A."/>
            <person name="Dike S."/>
            <person name="Dedhia N."/>
            <person name="Preston R."/>
            <person name="Balija V."/>
            <person name="McCombie W.R."/>
            <person name="Chow T."/>
            <person name="Chen H."/>
            <person name="Chung M."/>
            <person name="Chen C."/>
            <person name="Shaw J."/>
            <person name="Wu H."/>
            <person name="Hsiao K."/>
            <person name="Chao Y."/>
            <person name="Chu M."/>
            <person name="Cheng C."/>
            <person name="Hour A."/>
            <person name="Lee P."/>
            <person name="Lin S."/>
            <person name="Lin Y."/>
            <person name="Liou J."/>
            <person name="Liu S."/>
            <person name="Hsing Y."/>
            <person name="Raghuvanshi S."/>
            <person name="Mohanty A."/>
            <person name="Bharti A.K."/>
            <person name="Gaur A."/>
            <person name="Gupta V."/>
            <person name="Kumar D."/>
            <person name="Ravi V."/>
            <person name="Vij S."/>
            <person name="Kapur A."/>
            <person name="Khurana P."/>
            <person name="Khurana P."/>
            <person name="Khurana J.P."/>
            <person name="Tyagi A.K."/>
            <person name="Gaikwad K."/>
            <person name="Singh A."/>
            <person name="Dalal V."/>
            <person name="Srivastava S."/>
            <person name="Dixit A."/>
            <person name="Pal A.K."/>
            <person name="Ghazi I.A."/>
            <person name="Yadav M."/>
            <person name="Pandit A."/>
            <person name="Bhargava A."/>
            <person name="Sureshbabu K."/>
            <person name="Batra K."/>
            <person name="Sharma T.R."/>
            <person name="Mohapatra T."/>
            <person name="Singh N.K."/>
            <person name="Messing J."/>
            <person name="Nelson A.B."/>
            <person name="Fuks G."/>
            <person name="Kavchok S."/>
            <person name="Keizer G."/>
            <person name="Linton E."/>
            <person name="Llaca V."/>
            <person name="Song R."/>
            <person name="Tanyolac B."/>
            <person name="Young S."/>
            <person name="Ho-Il K."/>
            <person name="Hahn J.H."/>
            <person name="Sangsakoo G."/>
            <person name="Vanavichit A."/>
            <person name="de Mattos Luiz.A.T."/>
            <person name="Zimmer P.D."/>
            <person name="Malone G."/>
            <person name="Dellagostin O."/>
            <person name="de Oliveira A.C."/>
            <person name="Bevan M."/>
            <person name="Bancroft I."/>
            <person name="Minx P."/>
            <person name="Cordum H."/>
            <person name="Wilson R."/>
            <person name="Cheng Z."/>
            <person name="Jin W."/>
            <person name="Jiang J."/>
            <person name="Leong S.A."/>
            <person name="Iwama H."/>
            <person name="Gojobori T."/>
            <person name="Itoh T."/>
            <person name="Niimura Y."/>
            <person name="Fujii Y."/>
            <person name="Habara T."/>
            <person name="Sakai H."/>
            <person name="Sato Y."/>
            <person name="Wilson G."/>
            <person name="Kumar K."/>
            <person name="McCouch S."/>
            <person name="Juretic N."/>
            <person name="Hoen D."/>
            <person name="Wright S."/>
            <person name="Bruskiewich R."/>
            <person name="Bureau T."/>
            <person name="Miyao A."/>
            <person name="Hirochika H."/>
            <person name="Nishikawa T."/>
            <person name="Kadowaki K."/>
            <person name="Sugiura M."/>
            <person name="Burr B."/>
            <person name="Sasaki T."/>
        </authorList>
    </citation>
    <scope>NUCLEOTIDE SEQUENCE [LARGE SCALE GENOMIC DNA]</scope>
    <source>
        <strain evidence="3">cv. Nipponbare</strain>
    </source>
</reference>
<evidence type="ECO:0000256" key="1">
    <source>
        <dbReference type="SAM" id="MobiDB-lite"/>
    </source>
</evidence>
<feature type="non-terminal residue" evidence="2">
    <location>
        <position position="343"/>
    </location>
</feature>
<feature type="compositionally biased region" description="Basic and acidic residues" evidence="1">
    <location>
        <begin position="255"/>
        <end position="274"/>
    </location>
</feature>
<feature type="region of interest" description="Disordered" evidence="1">
    <location>
        <begin position="1"/>
        <end position="133"/>
    </location>
</feature>
<feature type="compositionally biased region" description="Basic residues" evidence="1">
    <location>
        <begin position="79"/>
        <end position="88"/>
    </location>
</feature>
<evidence type="ECO:0000313" key="2">
    <source>
        <dbReference type="EMBL" id="BAS89842.1"/>
    </source>
</evidence>
<proteinExistence type="predicted"/>
<dbReference type="FunCoup" id="A0A0P0WBW8">
    <property type="interactions" value="7"/>
</dbReference>
<feature type="compositionally biased region" description="Basic and acidic residues" evidence="1">
    <location>
        <begin position="46"/>
        <end position="78"/>
    </location>
</feature>
<feature type="compositionally biased region" description="Acidic residues" evidence="1">
    <location>
        <begin position="157"/>
        <end position="169"/>
    </location>
</feature>
<feature type="compositionally biased region" description="Basic and acidic residues" evidence="1">
    <location>
        <begin position="89"/>
        <end position="100"/>
    </location>
</feature>
<dbReference type="PaxDb" id="39947-A0A0P0WBW8"/>
<keyword evidence="3" id="KW-1185">Reference proteome</keyword>
<feature type="region of interest" description="Disordered" evidence="1">
    <location>
        <begin position="236"/>
        <end position="293"/>
    </location>
</feature>
<feature type="region of interest" description="Disordered" evidence="1">
    <location>
        <begin position="156"/>
        <end position="201"/>
    </location>
</feature>
<reference evidence="2 3" key="2">
    <citation type="journal article" date="2013" name="Plant Cell Physiol.">
        <title>Rice Annotation Project Database (RAP-DB): an integrative and interactive database for rice genomics.</title>
        <authorList>
            <person name="Sakai H."/>
            <person name="Lee S.S."/>
            <person name="Tanaka T."/>
            <person name="Numa H."/>
            <person name="Kim J."/>
            <person name="Kawahara Y."/>
            <person name="Wakimoto H."/>
            <person name="Yang C.C."/>
            <person name="Iwamoto M."/>
            <person name="Abe T."/>
            <person name="Yamada Y."/>
            <person name="Muto A."/>
            <person name="Inokuchi H."/>
            <person name="Ikemura T."/>
            <person name="Matsumoto T."/>
            <person name="Sasaki T."/>
            <person name="Itoh T."/>
        </authorList>
    </citation>
    <scope>NUCLEOTIDE SEQUENCE [LARGE SCALE GENOMIC DNA]</scope>
    <source>
        <strain evidence="3">cv. Nipponbare</strain>
    </source>
</reference>
<sequence length="343" mass="39031">AERVVRLERLHDAGDGSRRGGDGHDEAPGAERLEGQPLRAPPRHPALRDVHLHGEVDGERPERRRADEPHHGAEEREQRGRRRGHAHERRAPRQTERAHLDLGQGAHAEHPPPLAQRRAPGPRARRGAPVEEREHRLRHHLVRAYEVHHDAGVGEVEQPEGLEEPEPGEEVVRRVVPERRVPDAPAHQVHRRRRRHAHRHRFPHHLRLRRRRRHRLHREDEREAVCERDVPERLEAPPNLLHRGDAGAGADEDARDGAPDSPVRCKLDLKHGDADGGVGQRHGGGERGEPPHLVEVGDLREHDLQRAVHHHVRPARAAARLPLVVPSHVEAPRPLDRPARRPC</sequence>
<dbReference type="Proteomes" id="UP000059680">
    <property type="component" value="Chromosome 4"/>
</dbReference>
<dbReference type="AlphaFoldDB" id="A0A0P0WBW8"/>
<dbReference type="eggNOG" id="ENOG502R4KX">
    <property type="taxonomic scope" value="Eukaryota"/>
</dbReference>
<dbReference type="EMBL" id="AP014960">
    <property type="protein sequence ID" value="BAS89842.1"/>
    <property type="molecule type" value="Genomic_DNA"/>
</dbReference>
<organism evidence="2 3">
    <name type="scientific">Oryza sativa subsp. japonica</name>
    <name type="common">Rice</name>
    <dbReference type="NCBI Taxonomy" id="39947"/>
    <lineage>
        <taxon>Eukaryota</taxon>
        <taxon>Viridiplantae</taxon>
        <taxon>Streptophyta</taxon>
        <taxon>Embryophyta</taxon>
        <taxon>Tracheophyta</taxon>
        <taxon>Spermatophyta</taxon>
        <taxon>Magnoliopsida</taxon>
        <taxon>Liliopsida</taxon>
        <taxon>Poales</taxon>
        <taxon>Poaceae</taxon>
        <taxon>BOP clade</taxon>
        <taxon>Oryzoideae</taxon>
        <taxon>Oryzeae</taxon>
        <taxon>Oryzinae</taxon>
        <taxon>Oryza</taxon>
        <taxon>Oryza sativa</taxon>
    </lineage>
</organism>
<protein>
    <submittedName>
        <fullName evidence="2">Os04g0490866 protein</fullName>
    </submittedName>
</protein>
<reference evidence="2 3" key="3">
    <citation type="journal article" date="2013" name="Rice">
        <title>Improvement of the Oryza sativa Nipponbare reference genome using next generation sequence and optical map data.</title>
        <authorList>
            <person name="Kawahara Y."/>
            <person name="de la Bastide M."/>
            <person name="Hamilton J.P."/>
            <person name="Kanamori H."/>
            <person name="McCombie W.R."/>
            <person name="Ouyang S."/>
            <person name="Schwartz D.C."/>
            <person name="Tanaka T."/>
            <person name="Wu J."/>
            <person name="Zhou S."/>
            <person name="Childs K.L."/>
            <person name="Davidson R.M."/>
            <person name="Lin H."/>
            <person name="Quesada-Ocampo L."/>
            <person name="Vaillancourt B."/>
            <person name="Sakai H."/>
            <person name="Lee S.S."/>
            <person name="Kim J."/>
            <person name="Numa H."/>
            <person name="Itoh T."/>
            <person name="Buell C.R."/>
            <person name="Matsumoto T."/>
        </authorList>
    </citation>
    <scope>NUCLEOTIDE SEQUENCE [LARGE SCALE GENOMIC DNA]</scope>
    <source>
        <strain evidence="3">cv. Nipponbare</strain>
    </source>
</reference>
<evidence type="ECO:0000313" key="3">
    <source>
        <dbReference type="Proteomes" id="UP000059680"/>
    </source>
</evidence>
<feature type="compositionally biased region" description="Basic and acidic residues" evidence="1">
    <location>
        <begin position="283"/>
        <end position="293"/>
    </location>
</feature>
<feature type="compositionally biased region" description="Basic residues" evidence="1">
    <location>
        <begin position="188"/>
        <end position="201"/>
    </location>
</feature>